<dbReference type="SUPFAM" id="SSF46689">
    <property type="entry name" value="Homeodomain-like"/>
    <property type="match status" value="1"/>
</dbReference>
<dbReference type="EMBL" id="CP039349">
    <property type="protein sequence ID" value="QCD92183.1"/>
    <property type="molecule type" value="Genomic_DNA"/>
</dbReference>
<feature type="region of interest" description="Disordered" evidence="7">
    <location>
        <begin position="1"/>
        <end position="22"/>
    </location>
</feature>
<dbReference type="CDD" id="cd00167">
    <property type="entry name" value="SANT"/>
    <property type="match status" value="2"/>
</dbReference>
<keyword evidence="5" id="KW-0804">Transcription</keyword>
<dbReference type="GO" id="GO:0003700">
    <property type="term" value="F:DNA-binding transcription factor activity"/>
    <property type="evidence" value="ECO:0007669"/>
    <property type="project" value="InterPro"/>
</dbReference>
<evidence type="ECO:0000256" key="6">
    <source>
        <dbReference type="ARBA" id="ARBA00023242"/>
    </source>
</evidence>
<dbReference type="SMART" id="SM00717">
    <property type="entry name" value="SANT"/>
    <property type="match status" value="2"/>
</dbReference>
<evidence type="ECO:0000256" key="4">
    <source>
        <dbReference type="ARBA" id="ARBA00023125"/>
    </source>
</evidence>
<feature type="domain" description="Myb-like" evidence="8">
    <location>
        <begin position="70"/>
        <end position="120"/>
    </location>
</feature>
<evidence type="ECO:0000256" key="5">
    <source>
        <dbReference type="ARBA" id="ARBA00023163"/>
    </source>
</evidence>
<protein>
    <submittedName>
        <fullName evidence="10">Myb proto-oncogene protein</fullName>
    </submittedName>
</protein>
<sequence>MRLAMSTTPSKSISEEDNELRRGPWSVEEDDLLGNYIANHGEGRWNLLATRSGLRRTGKSSRLRWLNYLKPDVKRGNLTSEEQLLIFELHSKWGNRWSKIAQQLPGRTDNEIKNYWRTRIQKQARYMKYETQRTTGFVEFFKGLQMTRCVLKAQESSPSAMSLQDQEIPMPFDGGSHYSSFRIETTPETQITCQRGLNHLNQHEQNSDSEHNNGSSISNSESVNIQYMTQPLGWCTTNQFQALDTYDFGTCSYDGYNIDNSAYDMDSFNLGATMDAENLELPVITETNSLNMESECSTNDELWQFMNI</sequence>
<evidence type="ECO:0000259" key="9">
    <source>
        <dbReference type="PROSITE" id="PS51294"/>
    </source>
</evidence>
<dbReference type="PANTHER" id="PTHR45675">
    <property type="entry name" value="MYB TRANSCRIPTION FACTOR-RELATED-RELATED"/>
    <property type="match status" value="1"/>
</dbReference>
<feature type="compositionally biased region" description="Polar residues" evidence="7">
    <location>
        <begin position="1"/>
        <end position="12"/>
    </location>
</feature>
<evidence type="ECO:0000313" key="10">
    <source>
        <dbReference type="EMBL" id="QCD92183.1"/>
    </source>
</evidence>
<feature type="domain" description="Myb-like" evidence="8">
    <location>
        <begin position="17"/>
        <end position="69"/>
    </location>
</feature>
<dbReference type="InterPro" id="IPR017930">
    <property type="entry name" value="Myb_dom"/>
</dbReference>
<dbReference type="Proteomes" id="UP000501690">
    <property type="component" value="Linkage Group LG5"/>
</dbReference>
<keyword evidence="3" id="KW-0805">Transcription regulation</keyword>
<feature type="domain" description="HTH myb-type" evidence="9">
    <location>
        <begin position="17"/>
        <end position="69"/>
    </location>
</feature>
<keyword evidence="6" id="KW-0539">Nucleus</keyword>
<dbReference type="InterPro" id="IPR044676">
    <property type="entry name" value="EOBI/EOBII-like_plant"/>
</dbReference>
<accession>A0A4D6LUS9</accession>
<dbReference type="FunFam" id="1.10.10.60:FF:000011">
    <property type="entry name" value="Myb transcription factor"/>
    <property type="match status" value="1"/>
</dbReference>
<dbReference type="Pfam" id="PF00249">
    <property type="entry name" value="Myb_DNA-binding"/>
    <property type="match status" value="2"/>
</dbReference>
<dbReference type="PANTHER" id="PTHR45675:SF127">
    <property type="entry name" value="(WILD MALAYSIAN BANANA) HYPOTHETICAL PROTEIN"/>
    <property type="match status" value="1"/>
</dbReference>
<evidence type="ECO:0000256" key="7">
    <source>
        <dbReference type="SAM" id="MobiDB-lite"/>
    </source>
</evidence>
<comment type="subcellular location">
    <subcellularLocation>
        <location evidence="1">Nucleus</location>
    </subcellularLocation>
</comment>
<dbReference type="GO" id="GO:0005634">
    <property type="term" value="C:nucleus"/>
    <property type="evidence" value="ECO:0007669"/>
    <property type="project" value="UniProtKB-SubCell"/>
</dbReference>
<dbReference type="AlphaFoldDB" id="A0A4D6LUS9"/>
<evidence type="ECO:0000256" key="3">
    <source>
        <dbReference type="ARBA" id="ARBA00023015"/>
    </source>
</evidence>
<name>A0A4D6LUS9_VIGUN</name>
<organism evidence="10 11">
    <name type="scientific">Vigna unguiculata</name>
    <name type="common">Cowpea</name>
    <dbReference type="NCBI Taxonomy" id="3917"/>
    <lineage>
        <taxon>Eukaryota</taxon>
        <taxon>Viridiplantae</taxon>
        <taxon>Streptophyta</taxon>
        <taxon>Embryophyta</taxon>
        <taxon>Tracheophyta</taxon>
        <taxon>Spermatophyta</taxon>
        <taxon>Magnoliopsida</taxon>
        <taxon>eudicotyledons</taxon>
        <taxon>Gunneridae</taxon>
        <taxon>Pentapetalae</taxon>
        <taxon>rosids</taxon>
        <taxon>fabids</taxon>
        <taxon>Fabales</taxon>
        <taxon>Fabaceae</taxon>
        <taxon>Papilionoideae</taxon>
        <taxon>50 kb inversion clade</taxon>
        <taxon>NPAAA clade</taxon>
        <taxon>indigoferoid/millettioid clade</taxon>
        <taxon>Phaseoleae</taxon>
        <taxon>Vigna</taxon>
    </lineage>
</organism>
<gene>
    <name evidence="10" type="ORF">DEO72_LG5g244</name>
</gene>
<keyword evidence="2" id="KW-0677">Repeat</keyword>
<dbReference type="Gramene" id="Vigun04g023200.1.v1.2">
    <property type="protein sequence ID" value="Vigun04g023200.1.v1.2"/>
    <property type="gene ID" value="Vigun04g023200.v1.2"/>
</dbReference>
<dbReference type="InterPro" id="IPR001005">
    <property type="entry name" value="SANT/Myb"/>
</dbReference>
<evidence type="ECO:0000313" key="11">
    <source>
        <dbReference type="Proteomes" id="UP000501690"/>
    </source>
</evidence>
<reference evidence="10 11" key="1">
    <citation type="submission" date="2019-04" db="EMBL/GenBank/DDBJ databases">
        <title>An improved genome assembly and genetic linkage map for asparagus bean, Vigna unguiculata ssp. sesquipedialis.</title>
        <authorList>
            <person name="Xia Q."/>
            <person name="Zhang R."/>
            <person name="Dong Y."/>
        </authorList>
    </citation>
    <scope>NUCLEOTIDE SEQUENCE [LARGE SCALE GENOMIC DNA]</scope>
    <source>
        <tissue evidence="10">Leaf</tissue>
    </source>
</reference>
<dbReference type="FunFam" id="1.10.10.60:FF:000079">
    <property type="entry name" value="MYB transcription factor"/>
    <property type="match status" value="1"/>
</dbReference>
<dbReference type="PROSITE" id="PS50090">
    <property type="entry name" value="MYB_LIKE"/>
    <property type="match status" value="2"/>
</dbReference>
<feature type="domain" description="HTH myb-type" evidence="9">
    <location>
        <begin position="70"/>
        <end position="124"/>
    </location>
</feature>
<evidence type="ECO:0000256" key="1">
    <source>
        <dbReference type="ARBA" id="ARBA00004123"/>
    </source>
</evidence>
<dbReference type="OrthoDB" id="2143914at2759"/>
<dbReference type="GO" id="GO:0043565">
    <property type="term" value="F:sequence-specific DNA binding"/>
    <property type="evidence" value="ECO:0007669"/>
    <property type="project" value="InterPro"/>
</dbReference>
<evidence type="ECO:0000259" key="8">
    <source>
        <dbReference type="PROSITE" id="PS50090"/>
    </source>
</evidence>
<evidence type="ECO:0000256" key="2">
    <source>
        <dbReference type="ARBA" id="ARBA00022737"/>
    </source>
</evidence>
<dbReference type="Gene3D" id="1.10.10.60">
    <property type="entry name" value="Homeodomain-like"/>
    <property type="match status" value="2"/>
</dbReference>
<keyword evidence="11" id="KW-1185">Reference proteome</keyword>
<proteinExistence type="predicted"/>
<keyword evidence="4" id="KW-0238">DNA-binding</keyword>
<dbReference type="PROSITE" id="PS51294">
    <property type="entry name" value="HTH_MYB"/>
    <property type="match status" value="2"/>
</dbReference>
<dbReference type="InterPro" id="IPR009057">
    <property type="entry name" value="Homeodomain-like_sf"/>
</dbReference>